<evidence type="ECO:0000313" key="4">
    <source>
        <dbReference type="EMBL" id="GGM90085.1"/>
    </source>
</evidence>
<keyword evidence="2" id="KW-0560">Oxidoreductase</keyword>
<accession>A0ABQ2HS42</accession>
<protein>
    <submittedName>
        <fullName evidence="4">NAD(P)H dehydrogenase (Quinone)</fullName>
    </submittedName>
</protein>
<dbReference type="EMBL" id="BMLI01000001">
    <property type="protein sequence ID" value="GGM90085.1"/>
    <property type="molecule type" value="Genomic_DNA"/>
</dbReference>
<evidence type="ECO:0000256" key="2">
    <source>
        <dbReference type="ARBA" id="ARBA00023002"/>
    </source>
</evidence>
<name>A0ABQ2HS42_9BACT</name>
<dbReference type="InterPro" id="IPR029039">
    <property type="entry name" value="Flavoprotein-like_sf"/>
</dbReference>
<keyword evidence="5" id="KW-1185">Reference proteome</keyword>
<proteinExistence type="inferred from homology"/>
<dbReference type="InterPro" id="IPR003680">
    <property type="entry name" value="Flavodoxin_fold"/>
</dbReference>
<dbReference type="Proteomes" id="UP000632339">
    <property type="component" value="Unassembled WGS sequence"/>
</dbReference>
<gene>
    <name evidence="4" type="ORF">GCM10010967_23750</name>
</gene>
<comment type="caution">
    <text evidence="4">The sequence shown here is derived from an EMBL/GenBank/DDBJ whole genome shotgun (WGS) entry which is preliminary data.</text>
</comment>
<comment type="similarity">
    <text evidence="1">Belongs to the NAD(P)H dehydrogenase (quinone) family.</text>
</comment>
<dbReference type="Gene3D" id="3.40.50.360">
    <property type="match status" value="1"/>
</dbReference>
<dbReference type="PANTHER" id="PTHR10204">
    <property type="entry name" value="NAD P H OXIDOREDUCTASE-RELATED"/>
    <property type="match status" value="1"/>
</dbReference>
<evidence type="ECO:0000313" key="5">
    <source>
        <dbReference type="Proteomes" id="UP000632339"/>
    </source>
</evidence>
<organism evidence="4 5">
    <name type="scientific">Dyadobacter beijingensis</name>
    <dbReference type="NCBI Taxonomy" id="365489"/>
    <lineage>
        <taxon>Bacteria</taxon>
        <taxon>Pseudomonadati</taxon>
        <taxon>Bacteroidota</taxon>
        <taxon>Cytophagia</taxon>
        <taxon>Cytophagales</taxon>
        <taxon>Spirosomataceae</taxon>
        <taxon>Dyadobacter</taxon>
    </lineage>
</organism>
<sequence>MKKILIINGHPDPASYNYALANAYYEGLVKTDAEILRINIAELQFNPNLEFGYRRRTELEPDLLDAIQKIKAADHLVWVFPMWWYGYPAIMKGFIDRTFLPGITFQPVEGSAFPKKLLKGKTARIIVTSDTPRWYDWLFMKSPTLNQFKKGTLEFCGISPVKITYLAVVKDASELIRQQWLRKVERLGERGI</sequence>
<dbReference type="PANTHER" id="PTHR10204:SF34">
    <property type="entry name" value="NAD(P)H DEHYDROGENASE [QUINONE] 1 ISOFORM 1"/>
    <property type="match status" value="1"/>
</dbReference>
<evidence type="ECO:0000256" key="1">
    <source>
        <dbReference type="ARBA" id="ARBA00006252"/>
    </source>
</evidence>
<dbReference type="RefSeq" id="WP_019943674.1">
    <property type="nucleotide sequence ID" value="NZ_BMLI01000001.1"/>
</dbReference>
<dbReference type="SUPFAM" id="SSF52218">
    <property type="entry name" value="Flavoproteins"/>
    <property type="match status" value="1"/>
</dbReference>
<dbReference type="InterPro" id="IPR051545">
    <property type="entry name" value="NAD(P)H_dehydrogenase_qn"/>
</dbReference>
<dbReference type="Pfam" id="PF02525">
    <property type="entry name" value="Flavodoxin_2"/>
    <property type="match status" value="1"/>
</dbReference>
<reference evidence="5" key="1">
    <citation type="journal article" date="2019" name="Int. J. Syst. Evol. Microbiol.">
        <title>The Global Catalogue of Microorganisms (GCM) 10K type strain sequencing project: providing services to taxonomists for standard genome sequencing and annotation.</title>
        <authorList>
            <consortium name="The Broad Institute Genomics Platform"/>
            <consortium name="The Broad Institute Genome Sequencing Center for Infectious Disease"/>
            <person name="Wu L."/>
            <person name="Ma J."/>
        </authorList>
    </citation>
    <scope>NUCLEOTIDE SEQUENCE [LARGE SCALE GENOMIC DNA]</scope>
    <source>
        <strain evidence="5">CGMCC 1.6375</strain>
    </source>
</reference>
<feature type="domain" description="Flavodoxin-like fold" evidence="3">
    <location>
        <begin position="2"/>
        <end position="185"/>
    </location>
</feature>
<evidence type="ECO:0000259" key="3">
    <source>
        <dbReference type="Pfam" id="PF02525"/>
    </source>
</evidence>